<protein>
    <submittedName>
        <fullName evidence="2">GNAT family N-acetyltransferase</fullName>
        <ecNumber evidence="2">2.3.1.-</ecNumber>
    </submittedName>
</protein>
<dbReference type="InterPro" id="IPR016181">
    <property type="entry name" value="Acyl_CoA_acyltransferase"/>
</dbReference>
<dbReference type="InterPro" id="IPR000182">
    <property type="entry name" value="GNAT_dom"/>
</dbReference>
<keyword evidence="2" id="KW-0808">Transferase</keyword>
<dbReference type="PROSITE" id="PS51186">
    <property type="entry name" value="GNAT"/>
    <property type="match status" value="1"/>
</dbReference>
<dbReference type="Pfam" id="PF00583">
    <property type="entry name" value="Acetyltransf_1"/>
    <property type="match status" value="1"/>
</dbReference>
<accession>A0ABX8CUN9</accession>
<name>A0ABX8CUN9_9NOCA</name>
<evidence type="ECO:0000259" key="1">
    <source>
        <dbReference type="PROSITE" id="PS51186"/>
    </source>
</evidence>
<organism evidence="2 3">
    <name type="scientific">Nocardia tengchongensis</name>
    <dbReference type="NCBI Taxonomy" id="2055889"/>
    <lineage>
        <taxon>Bacteria</taxon>
        <taxon>Bacillati</taxon>
        <taxon>Actinomycetota</taxon>
        <taxon>Actinomycetes</taxon>
        <taxon>Mycobacteriales</taxon>
        <taxon>Nocardiaceae</taxon>
        <taxon>Nocardia</taxon>
    </lineage>
</organism>
<dbReference type="Proteomes" id="UP000683310">
    <property type="component" value="Chromosome"/>
</dbReference>
<dbReference type="SUPFAM" id="SSF55729">
    <property type="entry name" value="Acyl-CoA N-acyltransferases (Nat)"/>
    <property type="match status" value="1"/>
</dbReference>
<keyword evidence="3" id="KW-1185">Reference proteome</keyword>
<dbReference type="Gene3D" id="3.40.630.30">
    <property type="match status" value="1"/>
</dbReference>
<dbReference type="EC" id="2.3.1.-" evidence="2"/>
<keyword evidence="2" id="KW-0012">Acyltransferase</keyword>
<proteinExistence type="predicted"/>
<evidence type="ECO:0000313" key="3">
    <source>
        <dbReference type="Proteomes" id="UP000683310"/>
    </source>
</evidence>
<feature type="domain" description="N-acetyltransferase" evidence="1">
    <location>
        <begin position="146"/>
        <end position="282"/>
    </location>
</feature>
<evidence type="ECO:0000313" key="2">
    <source>
        <dbReference type="EMBL" id="QVI23606.1"/>
    </source>
</evidence>
<dbReference type="GO" id="GO:0016746">
    <property type="term" value="F:acyltransferase activity"/>
    <property type="evidence" value="ECO:0007669"/>
    <property type="project" value="UniProtKB-KW"/>
</dbReference>
<dbReference type="EMBL" id="CP074371">
    <property type="protein sequence ID" value="QVI23606.1"/>
    <property type="molecule type" value="Genomic_DNA"/>
</dbReference>
<reference evidence="2 3" key="1">
    <citation type="submission" date="2021-04" db="EMBL/GenBank/DDBJ databases">
        <title>Nocardia tengchongensis.</title>
        <authorList>
            <person name="Zhuang k."/>
            <person name="Ran Y."/>
            <person name="Li W."/>
        </authorList>
    </citation>
    <scope>NUCLEOTIDE SEQUENCE [LARGE SCALE GENOMIC DNA]</scope>
    <source>
        <strain evidence="2 3">CFH S0057</strain>
    </source>
</reference>
<dbReference type="RefSeq" id="WP_213559676.1">
    <property type="nucleotide sequence ID" value="NZ_JBHZDI010000011.1"/>
</dbReference>
<gene>
    <name evidence="2" type="ORF">KHQ06_12500</name>
</gene>
<sequence>MGWTITEDPAAYMRAAGEFLHSDPIRNTVLITVPDRLLRQGLTIFGDAAPHFGWWTTTGGAVTAAFFRTPPFGIVVSPLPSESVAPLVRDYSALDPALPAVSGPADSAHAVAELWARTHGTAITSTRADRLYRLGDLVPPDPAPPGIGRLATDRDRDLAIDWLLEFTRDIGDPPPAHPDRMIDERLTHGGLSLWEVDGAPVSMAGTGAPVAGTIRIGPVFTPKPLRGKGFAAAATTHASRAALATGATDIMLFADLANRTSTALYQRLGFRPVGDYSICHLA</sequence>